<comment type="similarity">
    <text evidence="4">Belongs to the BPG-independent phosphoglycerate mutase family. A-PGAM subfamily.</text>
</comment>
<name>A0A4U7JNM3_9FIRM</name>
<comment type="function">
    <text evidence="2">Catalyzes the interconversion of 2-phosphoglycerate and 3-phosphoglycerate.</text>
</comment>
<evidence type="ECO:0000256" key="4">
    <source>
        <dbReference type="ARBA" id="ARBA00005524"/>
    </source>
</evidence>
<protein>
    <submittedName>
        <fullName evidence="8">Cofactor-independent phosphoglycerate mutase</fullName>
        <ecNumber evidence="8">5.4.2.12</ecNumber>
    </submittedName>
</protein>
<dbReference type="InterPro" id="IPR004456">
    <property type="entry name" value="Pglycerate_mutase_ApgM"/>
</dbReference>
<sequence length="405" mass="44706">MKYIVILGDGMADYPIPELDNKTPLQYAKKPNIDMLAKKGTVGLVKTIPDGIAPGSDAANLSVMGYNPKVYYTGRSPLEAVSMGIELSPTDIALRCNLVYLSEAEEEYSDKTMIDYSSDEISTAEAKILIEAVNNALKSESITFYPGISYRHCMVWSNGKTDLGCTPPHDILEKKIAQYLPKEESGLLLDMMIKSYNILKDHPVNLARKERGLRPANSIWLWGEGKKPALASFPEKYNKTGAMISAVDLLKGIGLCAGLESIDVEGATGNVHTNFIGKANAAIEAIDSGKDFVYVHVEAPDESGHRYEIDNKVKSIELIDSQVVGPILEAMKKYDEYKIMVLPDHPTPLSLRTHTAEPIPFIIYDSTNEIDSAASSYDEFEAKKSNIFIDEGYKLMDLFIKGFLD</sequence>
<dbReference type="NCBIfam" id="TIGR00306">
    <property type="entry name" value="apgM"/>
    <property type="match status" value="1"/>
</dbReference>
<comment type="catalytic activity">
    <reaction evidence="1">
        <text>(2R)-2-phosphoglycerate = (2R)-3-phosphoglycerate</text>
        <dbReference type="Rhea" id="RHEA:15901"/>
        <dbReference type="ChEBI" id="CHEBI:58272"/>
        <dbReference type="ChEBI" id="CHEBI:58289"/>
        <dbReference type="EC" id="5.4.2.12"/>
    </reaction>
</comment>
<evidence type="ECO:0000256" key="1">
    <source>
        <dbReference type="ARBA" id="ARBA00000370"/>
    </source>
</evidence>
<dbReference type="PANTHER" id="PTHR31209">
    <property type="entry name" value="COFACTOR-INDEPENDENT PHOSPHOGLYCERATE MUTASE"/>
    <property type="match status" value="1"/>
</dbReference>
<dbReference type="GO" id="GO:0046872">
    <property type="term" value="F:metal ion binding"/>
    <property type="evidence" value="ECO:0007669"/>
    <property type="project" value="InterPro"/>
</dbReference>
<dbReference type="NCBIfam" id="TIGR02535">
    <property type="entry name" value="hyp_Hser_kinase"/>
    <property type="match status" value="1"/>
</dbReference>
<dbReference type="GO" id="GO:0004619">
    <property type="term" value="F:phosphoglycerate mutase activity"/>
    <property type="evidence" value="ECO:0007669"/>
    <property type="project" value="UniProtKB-EC"/>
</dbReference>
<dbReference type="InterPro" id="IPR023665">
    <property type="entry name" value="ApgAM_prokaryotes"/>
</dbReference>
<evidence type="ECO:0000313" key="9">
    <source>
        <dbReference type="Proteomes" id="UP000306409"/>
    </source>
</evidence>
<dbReference type="GO" id="GO:0006096">
    <property type="term" value="P:glycolytic process"/>
    <property type="evidence" value="ECO:0007669"/>
    <property type="project" value="UniProtKB-KW"/>
</dbReference>
<dbReference type="EC" id="5.4.2.12" evidence="8"/>
<proteinExistence type="inferred from homology"/>
<evidence type="ECO:0000313" key="8">
    <source>
        <dbReference type="EMBL" id="QNU68311.1"/>
    </source>
</evidence>
<dbReference type="OrthoDB" id="9804453at2"/>
<dbReference type="Gene3D" id="3.40.720.10">
    <property type="entry name" value="Alkaline Phosphatase, subunit A"/>
    <property type="match status" value="2"/>
</dbReference>
<keyword evidence="9" id="KW-1185">Reference proteome</keyword>
<dbReference type="Proteomes" id="UP000306409">
    <property type="component" value="Chromosome"/>
</dbReference>
<evidence type="ECO:0000256" key="2">
    <source>
        <dbReference type="ARBA" id="ARBA00002315"/>
    </source>
</evidence>
<dbReference type="RefSeq" id="WP_137696462.1">
    <property type="nucleotide sequence ID" value="NZ_CP061336.1"/>
</dbReference>
<evidence type="ECO:0000256" key="5">
    <source>
        <dbReference type="ARBA" id="ARBA00023152"/>
    </source>
</evidence>
<evidence type="ECO:0000256" key="3">
    <source>
        <dbReference type="ARBA" id="ARBA00004921"/>
    </source>
</evidence>
<dbReference type="SUPFAM" id="SSF53649">
    <property type="entry name" value="Alkaline phosphatase-like"/>
    <property type="match status" value="1"/>
</dbReference>
<keyword evidence="6 8" id="KW-0413">Isomerase</keyword>
<dbReference type="Pfam" id="PF10143">
    <property type="entry name" value="PhosphMutase"/>
    <property type="match status" value="1"/>
</dbReference>
<dbReference type="PIRSF" id="PIRSF006392">
    <property type="entry name" value="IPGAM_arch"/>
    <property type="match status" value="1"/>
</dbReference>
<dbReference type="CDD" id="cd16011">
    <property type="entry name" value="iPGM_like"/>
    <property type="match status" value="1"/>
</dbReference>
<accession>A0A4U7JNM3</accession>
<dbReference type="AlphaFoldDB" id="A0A4U7JNM3"/>
<dbReference type="EMBL" id="CP061336">
    <property type="protein sequence ID" value="QNU68311.1"/>
    <property type="molecule type" value="Genomic_DNA"/>
</dbReference>
<dbReference type="PANTHER" id="PTHR31209:SF4">
    <property type="entry name" value="2,3-BISPHOSPHOGLYCERATE-INDEPENDENT PHOSPHOGLYCERATE MUTASE"/>
    <property type="match status" value="1"/>
</dbReference>
<dbReference type="InterPro" id="IPR006124">
    <property type="entry name" value="Metalloenzyme"/>
</dbReference>
<keyword evidence="5" id="KW-0324">Glycolysis</keyword>
<gene>
    <name evidence="8" type="ORF">EHE19_007865</name>
</gene>
<dbReference type="Pfam" id="PF01676">
    <property type="entry name" value="Metalloenzyme"/>
    <property type="match status" value="1"/>
</dbReference>
<reference evidence="8 9" key="1">
    <citation type="submission" date="2020-09" db="EMBL/GenBank/DDBJ databases">
        <title>Characterization and genome sequencing of Ruminiclostridium sp. nov. MA18.</title>
        <authorList>
            <person name="Rettenmaier R."/>
            <person name="Kowollik M.-L."/>
            <person name="Liebl W."/>
            <person name="Zverlov V."/>
        </authorList>
    </citation>
    <scope>NUCLEOTIDE SEQUENCE [LARGE SCALE GENOMIC DNA]</scope>
    <source>
        <strain evidence="8 9">MA18</strain>
    </source>
</reference>
<dbReference type="InterPro" id="IPR017850">
    <property type="entry name" value="Alkaline_phosphatase_core_sf"/>
</dbReference>
<dbReference type="NCBIfam" id="NF003242">
    <property type="entry name" value="PRK04200.1"/>
    <property type="match status" value="1"/>
</dbReference>
<feature type="domain" description="Metalloenzyme" evidence="7">
    <location>
        <begin position="1"/>
        <end position="368"/>
    </location>
</feature>
<evidence type="ECO:0000259" key="7">
    <source>
        <dbReference type="Pfam" id="PF01676"/>
    </source>
</evidence>
<comment type="pathway">
    <text evidence="3">Carbohydrate degradation.</text>
</comment>
<dbReference type="KEGG" id="rher:EHE19_007865"/>
<organism evidence="8 9">
    <name type="scientific">Ruminiclostridium herbifermentans</name>
    <dbReference type="NCBI Taxonomy" id="2488810"/>
    <lineage>
        <taxon>Bacteria</taxon>
        <taxon>Bacillati</taxon>
        <taxon>Bacillota</taxon>
        <taxon>Clostridia</taxon>
        <taxon>Eubacteriales</taxon>
        <taxon>Oscillospiraceae</taxon>
        <taxon>Ruminiclostridium</taxon>
    </lineage>
</organism>
<evidence type="ECO:0000256" key="6">
    <source>
        <dbReference type="ARBA" id="ARBA00023235"/>
    </source>
</evidence>